<organism evidence="2 3">
    <name type="scientific">Thermocatellispora tengchongensis</name>
    <dbReference type="NCBI Taxonomy" id="1073253"/>
    <lineage>
        <taxon>Bacteria</taxon>
        <taxon>Bacillati</taxon>
        <taxon>Actinomycetota</taxon>
        <taxon>Actinomycetes</taxon>
        <taxon>Streptosporangiales</taxon>
        <taxon>Streptosporangiaceae</taxon>
        <taxon>Thermocatellispora</taxon>
    </lineage>
</organism>
<dbReference type="Pfam" id="PF01526">
    <property type="entry name" value="DDE_Tnp_Tn3"/>
    <property type="match status" value="1"/>
</dbReference>
<proteinExistence type="predicted"/>
<dbReference type="EMBL" id="JACHGN010000013">
    <property type="protein sequence ID" value="MBB5136227.1"/>
    <property type="molecule type" value="Genomic_DNA"/>
</dbReference>
<sequence length="329" mass="35845">MPASVDGLRFVVPIKTINAGPSPKYYGYKRGITWLNAVNDQVTGIGQMVVPGTPRDSLYILDCLINLDAGPKPEVVTTDQASDSDMVFGIFSMLGYRFADLGDQRFWRAELSDGTTSAYGVLEAIARNKLNTKKVITQWPDVLRVAGSLVTNQVRGYDLLRIFARQGSPTPLGQAFAEYGRIDKTMHLLSMLDPMDSSYRRSLGKQLSVQESRHRLARKICHGNSGRIRQAYREGQEDQLAALGLVVNAVVLWNLRYLSAILDQLHAQGVPVKDEDVARLSPLGHAHLNCPGRYAIASSAPDKGLRPLGAAALPEVSAASATVVDQDGV</sequence>
<accession>A0A840PGG1</accession>
<reference evidence="2 3" key="1">
    <citation type="submission" date="2020-08" db="EMBL/GenBank/DDBJ databases">
        <title>Genomic Encyclopedia of Type Strains, Phase IV (KMG-IV): sequencing the most valuable type-strain genomes for metagenomic binning, comparative biology and taxonomic classification.</title>
        <authorList>
            <person name="Goeker M."/>
        </authorList>
    </citation>
    <scope>NUCLEOTIDE SEQUENCE [LARGE SCALE GENOMIC DNA]</scope>
    <source>
        <strain evidence="2 3">DSM 45615</strain>
    </source>
</reference>
<dbReference type="Proteomes" id="UP000578449">
    <property type="component" value="Unassembled WGS sequence"/>
</dbReference>
<evidence type="ECO:0000313" key="2">
    <source>
        <dbReference type="EMBL" id="MBB5136227.1"/>
    </source>
</evidence>
<evidence type="ECO:0000259" key="1">
    <source>
        <dbReference type="Pfam" id="PF01526"/>
    </source>
</evidence>
<dbReference type="GO" id="GO:0004803">
    <property type="term" value="F:transposase activity"/>
    <property type="evidence" value="ECO:0007669"/>
    <property type="project" value="InterPro"/>
</dbReference>
<gene>
    <name evidence="2" type="ORF">HNP84_005971</name>
</gene>
<dbReference type="InterPro" id="IPR002513">
    <property type="entry name" value="Tn3_Tnp_DDE_dom"/>
</dbReference>
<name>A0A840PGG1_9ACTN</name>
<comment type="caution">
    <text evidence="2">The sequence shown here is derived from an EMBL/GenBank/DDBJ whole genome shotgun (WGS) entry which is preliminary data.</text>
</comment>
<dbReference type="AlphaFoldDB" id="A0A840PGG1"/>
<feature type="domain" description="Tn3 transposase DDE" evidence="1">
    <location>
        <begin position="3"/>
        <end position="294"/>
    </location>
</feature>
<keyword evidence="3" id="KW-1185">Reference proteome</keyword>
<dbReference type="GO" id="GO:0006313">
    <property type="term" value="P:DNA transposition"/>
    <property type="evidence" value="ECO:0007669"/>
    <property type="project" value="InterPro"/>
</dbReference>
<protein>
    <submittedName>
        <fullName evidence="2">TnpA family transposase</fullName>
    </submittedName>
</protein>
<evidence type="ECO:0000313" key="3">
    <source>
        <dbReference type="Proteomes" id="UP000578449"/>
    </source>
</evidence>